<dbReference type="Pfam" id="PF00126">
    <property type="entry name" value="HTH_1"/>
    <property type="match status" value="1"/>
</dbReference>
<dbReference type="Pfam" id="PF03466">
    <property type="entry name" value="LysR_substrate"/>
    <property type="match status" value="1"/>
</dbReference>
<evidence type="ECO:0000256" key="2">
    <source>
        <dbReference type="ARBA" id="ARBA00023015"/>
    </source>
</evidence>
<gene>
    <name evidence="6" type="ORF">SAMN05444370_11320</name>
</gene>
<dbReference type="PROSITE" id="PS50931">
    <property type="entry name" value="HTH_LYSR"/>
    <property type="match status" value="1"/>
</dbReference>
<evidence type="ECO:0000256" key="3">
    <source>
        <dbReference type="ARBA" id="ARBA00023125"/>
    </source>
</evidence>
<dbReference type="STRING" id="89524.SAMN05444370_11320"/>
<dbReference type="InterPro" id="IPR005119">
    <property type="entry name" value="LysR_subst-bd"/>
</dbReference>
<dbReference type="PANTHER" id="PTHR30427:SF1">
    <property type="entry name" value="TRANSCRIPTIONAL ACTIVATOR PROTEIN LYSR"/>
    <property type="match status" value="1"/>
</dbReference>
<dbReference type="SUPFAM" id="SSF46785">
    <property type="entry name" value="Winged helix' DNA-binding domain"/>
    <property type="match status" value="1"/>
</dbReference>
<dbReference type="EMBL" id="FNQM01000013">
    <property type="protein sequence ID" value="SEA82342.1"/>
    <property type="molecule type" value="Genomic_DNA"/>
</dbReference>
<dbReference type="GO" id="GO:0003700">
    <property type="term" value="F:DNA-binding transcription factor activity"/>
    <property type="evidence" value="ECO:0007669"/>
    <property type="project" value="InterPro"/>
</dbReference>
<dbReference type="OrthoDB" id="8479870at2"/>
<organism evidence="6 7">
    <name type="scientific">Rubrimonas cliftonensis</name>
    <dbReference type="NCBI Taxonomy" id="89524"/>
    <lineage>
        <taxon>Bacteria</taxon>
        <taxon>Pseudomonadati</taxon>
        <taxon>Pseudomonadota</taxon>
        <taxon>Alphaproteobacteria</taxon>
        <taxon>Rhodobacterales</taxon>
        <taxon>Paracoccaceae</taxon>
        <taxon>Rubrimonas</taxon>
    </lineage>
</organism>
<dbReference type="SUPFAM" id="SSF53850">
    <property type="entry name" value="Periplasmic binding protein-like II"/>
    <property type="match status" value="1"/>
</dbReference>
<evidence type="ECO:0000259" key="5">
    <source>
        <dbReference type="PROSITE" id="PS50931"/>
    </source>
</evidence>
<dbReference type="AlphaFoldDB" id="A0A1H4EDI8"/>
<reference evidence="6 7" key="1">
    <citation type="submission" date="2016-10" db="EMBL/GenBank/DDBJ databases">
        <authorList>
            <person name="de Groot N.N."/>
        </authorList>
    </citation>
    <scope>NUCLEOTIDE SEQUENCE [LARGE SCALE GENOMIC DNA]</scope>
    <source>
        <strain evidence="6 7">DSM 15345</strain>
    </source>
</reference>
<proteinExistence type="inferred from homology"/>
<sequence length="304" mass="32334">MSRVAGGPELPLRLLEVFAALMRERTTVRAAEALGVSQSSVSTALAALEERLGFALFQRRNRRLVPTAEALSLHREIEPVFIMLDGIEARARDLRSGSAGRLRVLATPPLGHTVAPVALKRFLDGRSQVSVDYDVRRADSVIEAVAFGAADVGLVLGMENRADVEAEVIEAAAMVALAPPDHPLADAPRVGAADAAAAGFVGLHAGSRLGRLLRGAFVEAGAPYAPRVEVRYCHTAAVLAEAGLGVAVVDQFTARFVDRRALVARPFLPAISAPCMLLTRKEAPPSRLVAAFAEEVRRAARDCR</sequence>
<dbReference type="InterPro" id="IPR036390">
    <property type="entry name" value="WH_DNA-bd_sf"/>
</dbReference>
<name>A0A1H4EDI8_9RHOB</name>
<dbReference type="Proteomes" id="UP000198703">
    <property type="component" value="Unassembled WGS sequence"/>
</dbReference>
<dbReference type="InterPro" id="IPR000847">
    <property type="entry name" value="LysR_HTH_N"/>
</dbReference>
<dbReference type="GO" id="GO:0043565">
    <property type="term" value="F:sequence-specific DNA binding"/>
    <property type="evidence" value="ECO:0007669"/>
    <property type="project" value="TreeGrafter"/>
</dbReference>
<keyword evidence="3 6" id="KW-0238">DNA-binding</keyword>
<keyword evidence="7" id="KW-1185">Reference proteome</keyword>
<dbReference type="Gene3D" id="1.10.10.10">
    <property type="entry name" value="Winged helix-like DNA-binding domain superfamily/Winged helix DNA-binding domain"/>
    <property type="match status" value="1"/>
</dbReference>
<dbReference type="Gene3D" id="3.40.190.290">
    <property type="match status" value="1"/>
</dbReference>
<accession>A0A1H4EDI8</accession>
<dbReference type="PANTHER" id="PTHR30427">
    <property type="entry name" value="TRANSCRIPTIONAL ACTIVATOR PROTEIN LYSR"/>
    <property type="match status" value="1"/>
</dbReference>
<dbReference type="InterPro" id="IPR036388">
    <property type="entry name" value="WH-like_DNA-bd_sf"/>
</dbReference>
<comment type="similarity">
    <text evidence="1">Belongs to the LysR transcriptional regulatory family.</text>
</comment>
<evidence type="ECO:0000313" key="7">
    <source>
        <dbReference type="Proteomes" id="UP000198703"/>
    </source>
</evidence>
<evidence type="ECO:0000313" key="6">
    <source>
        <dbReference type="EMBL" id="SEA82342.1"/>
    </source>
</evidence>
<dbReference type="PRINTS" id="PR00039">
    <property type="entry name" value="HTHLYSR"/>
</dbReference>
<protein>
    <submittedName>
        <fullName evidence="6">DNA-binding transcriptional regulator, LysR family</fullName>
    </submittedName>
</protein>
<keyword evidence="2" id="KW-0805">Transcription regulation</keyword>
<keyword evidence="4" id="KW-0804">Transcription</keyword>
<feature type="domain" description="HTH lysR-type" evidence="5">
    <location>
        <begin position="10"/>
        <end position="67"/>
    </location>
</feature>
<dbReference type="RefSeq" id="WP_093255131.1">
    <property type="nucleotide sequence ID" value="NZ_FNQM01000013.1"/>
</dbReference>
<dbReference type="GO" id="GO:0010628">
    <property type="term" value="P:positive regulation of gene expression"/>
    <property type="evidence" value="ECO:0007669"/>
    <property type="project" value="TreeGrafter"/>
</dbReference>
<evidence type="ECO:0000256" key="1">
    <source>
        <dbReference type="ARBA" id="ARBA00009437"/>
    </source>
</evidence>
<evidence type="ECO:0000256" key="4">
    <source>
        <dbReference type="ARBA" id="ARBA00023163"/>
    </source>
</evidence>